<accession>A0ACB8ZX02</accession>
<reference evidence="1 2" key="2">
    <citation type="journal article" date="2022" name="Mol. Ecol. Resour.">
        <title>The genomes of chicory, endive, great burdock and yacon provide insights into Asteraceae paleo-polyploidization history and plant inulin production.</title>
        <authorList>
            <person name="Fan W."/>
            <person name="Wang S."/>
            <person name="Wang H."/>
            <person name="Wang A."/>
            <person name="Jiang F."/>
            <person name="Liu H."/>
            <person name="Zhao H."/>
            <person name="Xu D."/>
            <person name="Zhang Y."/>
        </authorList>
    </citation>
    <scope>NUCLEOTIDE SEQUENCE [LARGE SCALE GENOMIC DNA]</scope>
    <source>
        <strain evidence="2">cv. Niubang</strain>
    </source>
</reference>
<gene>
    <name evidence="1" type="ORF">L6452_27911</name>
</gene>
<evidence type="ECO:0000313" key="1">
    <source>
        <dbReference type="EMBL" id="KAI3702185.1"/>
    </source>
</evidence>
<name>A0ACB8ZX02_ARCLA</name>
<dbReference type="EMBL" id="CM042055">
    <property type="protein sequence ID" value="KAI3702185.1"/>
    <property type="molecule type" value="Genomic_DNA"/>
</dbReference>
<dbReference type="Proteomes" id="UP001055879">
    <property type="component" value="Linkage Group LG09"/>
</dbReference>
<organism evidence="1 2">
    <name type="scientific">Arctium lappa</name>
    <name type="common">Greater burdock</name>
    <name type="synonym">Lappa major</name>
    <dbReference type="NCBI Taxonomy" id="4217"/>
    <lineage>
        <taxon>Eukaryota</taxon>
        <taxon>Viridiplantae</taxon>
        <taxon>Streptophyta</taxon>
        <taxon>Embryophyta</taxon>
        <taxon>Tracheophyta</taxon>
        <taxon>Spermatophyta</taxon>
        <taxon>Magnoliopsida</taxon>
        <taxon>eudicotyledons</taxon>
        <taxon>Gunneridae</taxon>
        <taxon>Pentapetalae</taxon>
        <taxon>asterids</taxon>
        <taxon>campanulids</taxon>
        <taxon>Asterales</taxon>
        <taxon>Asteraceae</taxon>
        <taxon>Carduoideae</taxon>
        <taxon>Cardueae</taxon>
        <taxon>Arctiinae</taxon>
        <taxon>Arctium</taxon>
    </lineage>
</organism>
<protein>
    <submittedName>
        <fullName evidence="1">Uncharacterized protein</fullName>
    </submittedName>
</protein>
<keyword evidence="2" id="KW-1185">Reference proteome</keyword>
<proteinExistence type="predicted"/>
<sequence>MPSLRNLGVNLDDPEKRQGGAYGFNIKGAERLKLAPDLTTNSFVVALHQIMKTGLKMPSGRKVVPTTLLSHRAECFKLANLFAIMSWCTTESDPGVFTELIQQMQVKGVQISSQHKEHINIKDLCKQFQTSRYYHNSSRFFYVAFICWLLPIP</sequence>
<reference evidence="2" key="1">
    <citation type="journal article" date="2022" name="Mol. Ecol. Resour.">
        <title>The genomes of chicory, endive, great burdock and yacon provide insights into Asteraceae palaeo-polyploidization history and plant inulin production.</title>
        <authorList>
            <person name="Fan W."/>
            <person name="Wang S."/>
            <person name="Wang H."/>
            <person name="Wang A."/>
            <person name="Jiang F."/>
            <person name="Liu H."/>
            <person name="Zhao H."/>
            <person name="Xu D."/>
            <person name="Zhang Y."/>
        </authorList>
    </citation>
    <scope>NUCLEOTIDE SEQUENCE [LARGE SCALE GENOMIC DNA]</scope>
    <source>
        <strain evidence="2">cv. Niubang</strain>
    </source>
</reference>
<evidence type="ECO:0000313" key="2">
    <source>
        <dbReference type="Proteomes" id="UP001055879"/>
    </source>
</evidence>
<comment type="caution">
    <text evidence="1">The sequence shown here is derived from an EMBL/GenBank/DDBJ whole genome shotgun (WGS) entry which is preliminary data.</text>
</comment>